<sequence length="474" mass="53234">MENPLMNSVWQQVTLATLPLQQWRQVSYVYRIVGSLQNWRNGSWLMQHGDAIAALLISLVFALSPFVATNLIGVLLSACILFWILLTVSDTDKRAGLTPIHLLVMLFWSISATAAALSPLKRAAFTGFGKLSLYLMFFILAARVFRTPKLRSFCITIFLHVALVVSGYGIHQAIYGADSLATWVDPESPLAQSTRVYSFLGNPNLLAGYLMPAIWLSFSAIFMWKHRVPKILAIVMFGINTACLLLTQSRGSWVGLMVSALVMLVLLRYWWSPILPQFWRKWGLILAFGGLAGALVLGYLFVTPFRYRIASMFVGSRDSSNAFRLNVWRAVIMMIRDRPILGFGPGDLVFKQIYPLYSQARFSGLSAYSVLLEITVESGLIGLTAFLWLLTTIFSQGYYQLRRVRDLGDREGFWLMGAIATVVGMFVHGSVDTVLYRPEVSVLWWMSIALIASFYVPQAATSQSSQTPEWVEER</sequence>
<comment type="subcellular location">
    <subcellularLocation>
        <location evidence="1">Membrane</location>
        <topology evidence="1">Multi-pass membrane protein</topology>
    </subcellularLocation>
</comment>
<feature type="transmembrane region" description="Helical" evidence="5">
    <location>
        <begin position="443"/>
        <end position="460"/>
    </location>
</feature>
<dbReference type="EMBL" id="CP130144">
    <property type="protein sequence ID" value="WNZ46041.1"/>
    <property type="molecule type" value="Genomic_DNA"/>
</dbReference>
<dbReference type="NCBIfam" id="TIGR00947">
    <property type="entry name" value="2A73"/>
    <property type="match status" value="1"/>
</dbReference>
<dbReference type="InterPro" id="IPR007016">
    <property type="entry name" value="O-antigen_ligase-rel_domated"/>
</dbReference>
<feature type="transmembrane region" description="Helical" evidence="5">
    <location>
        <begin position="413"/>
        <end position="431"/>
    </location>
</feature>
<reference evidence="7" key="2">
    <citation type="submission" date="2023-07" db="EMBL/GenBank/DDBJ databases">
        <authorList>
            <person name="Bai X.-H."/>
            <person name="Wang H.-H."/>
            <person name="Wang J."/>
            <person name="Ma M.-Y."/>
            <person name="Hu H.-H."/>
            <person name="Song Z.-L."/>
            <person name="Ma H.-G."/>
            <person name="Fan Y."/>
            <person name="Du C.-Y."/>
            <person name="Xu J.-C."/>
        </authorList>
    </citation>
    <scope>NUCLEOTIDE SEQUENCE</scope>
    <source>
        <strain evidence="7">CZ1</strain>
    </source>
</reference>
<evidence type="ECO:0000259" key="6">
    <source>
        <dbReference type="Pfam" id="PF04932"/>
    </source>
</evidence>
<evidence type="ECO:0000256" key="5">
    <source>
        <dbReference type="SAM" id="Phobius"/>
    </source>
</evidence>
<dbReference type="PANTHER" id="PTHR37422:SF22">
    <property type="entry name" value="SLR1515 PROTEIN"/>
    <property type="match status" value="1"/>
</dbReference>
<dbReference type="GO" id="GO:0016020">
    <property type="term" value="C:membrane"/>
    <property type="evidence" value="ECO:0007669"/>
    <property type="project" value="UniProtKB-SubCell"/>
</dbReference>
<evidence type="ECO:0000256" key="4">
    <source>
        <dbReference type="ARBA" id="ARBA00023136"/>
    </source>
</evidence>
<accession>A0AA96WUX1</accession>
<dbReference type="Pfam" id="PF04932">
    <property type="entry name" value="Wzy_C"/>
    <property type="match status" value="1"/>
</dbReference>
<keyword evidence="4 5" id="KW-0472">Membrane</keyword>
<dbReference type="AlphaFoldDB" id="A0AA96WUX1"/>
<feature type="domain" description="O-antigen ligase-related" evidence="6">
    <location>
        <begin position="238"/>
        <end position="387"/>
    </location>
</feature>
<evidence type="ECO:0000256" key="1">
    <source>
        <dbReference type="ARBA" id="ARBA00004141"/>
    </source>
</evidence>
<feature type="transmembrane region" description="Helical" evidence="5">
    <location>
        <begin position="52"/>
        <end position="85"/>
    </location>
</feature>
<feature type="transmembrane region" description="Helical" evidence="5">
    <location>
        <begin position="283"/>
        <end position="302"/>
    </location>
</feature>
<organism evidence="7">
    <name type="scientific">Leptolyngbya boryana CZ1</name>
    <dbReference type="NCBI Taxonomy" id="3060204"/>
    <lineage>
        <taxon>Bacteria</taxon>
        <taxon>Bacillati</taxon>
        <taxon>Cyanobacteriota</taxon>
        <taxon>Cyanophyceae</taxon>
        <taxon>Leptolyngbyales</taxon>
        <taxon>Leptolyngbyaceae</taxon>
        <taxon>Leptolyngbya group</taxon>
        <taxon>Leptolyngbya</taxon>
    </lineage>
</organism>
<protein>
    <submittedName>
        <fullName evidence="7">IctB family putative bicarbonate transporter</fullName>
    </submittedName>
</protein>
<reference evidence="7" key="1">
    <citation type="journal article" date="2023" name="Plants (Basel)">
        <title>Genomic Analysis of Leptolyngbya boryana CZ1 Reveals Efficient Carbon Fixation Modules.</title>
        <authorList>
            <person name="Bai X."/>
            <person name="Wang H."/>
            <person name="Cheng W."/>
            <person name="Wang J."/>
            <person name="Ma M."/>
            <person name="Hu H."/>
            <person name="Song Z."/>
            <person name="Ma H."/>
            <person name="Fan Y."/>
            <person name="Du C."/>
            <person name="Xu J."/>
        </authorList>
    </citation>
    <scope>NUCLEOTIDE SEQUENCE</scope>
    <source>
        <strain evidence="7">CZ1</strain>
    </source>
</reference>
<dbReference type="RefSeq" id="WP_316427360.1">
    <property type="nucleotide sequence ID" value="NZ_CP130144.1"/>
</dbReference>
<name>A0AA96WUX1_LEPBY</name>
<proteinExistence type="predicted"/>
<dbReference type="InterPro" id="IPR006007">
    <property type="entry name" value="Inorganic_carbon_transpt"/>
</dbReference>
<feature type="transmembrane region" description="Helical" evidence="5">
    <location>
        <begin position="123"/>
        <end position="145"/>
    </location>
</feature>
<evidence type="ECO:0000313" key="7">
    <source>
        <dbReference type="EMBL" id="WNZ46041.1"/>
    </source>
</evidence>
<feature type="transmembrane region" description="Helical" evidence="5">
    <location>
        <begin position="253"/>
        <end position="271"/>
    </location>
</feature>
<dbReference type="InterPro" id="IPR051533">
    <property type="entry name" value="WaaL-like"/>
</dbReference>
<evidence type="ECO:0000256" key="2">
    <source>
        <dbReference type="ARBA" id="ARBA00022692"/>
    </source>
</evidence>
<feature type="transmembrane region" description="Helical" evidence="5">
    <location>
        <begin position="231"/>
        <end position="247"/>
    </location>
</feature>
<feature type="transmembrane region" description="Helical" evidence="5">
    <location>
        <begin position="152"/>
        <end position="170"/>
    </location>
</feature>
<feature type="transmembrane region" description="Helical" evidence="5">
    <location>
        <begin position="206"/>
        <end position="224"/>
    </location>
</feature>
<feature type="transmembrane region" description="Helical" evidence="5">
    <location>
        <begin position="97"/>
        <end position="117"/>
    </location>
</feature>
<keyword evidence="3 5" id="KW-1133">Transmembrane helix</keyword>
<keyword evidence="2 5" id="KW-0812">Transmembrane</keyword>
<gene>
    <name evidence="7" type="ORF">Q2T42_30085</name>
</gene>
<dbReference type="PANTHER" id="PTHR37422">
    <property type="entry name" value="TEICHURONIC ACID BIOSYNTHESIS PROTEIN TUAE"/>
    <property type="match status" value="1"/>
</dbReference>
<evidence type="ECO:0000256" key="3">
    <source>
        <dbReference type="ARBA" id="ARBA00022989"/>
    </source>
</evidence>